<keyword evidence="4 6" id="KW-1133">Transmembrane helix</keyword>
<evidence type="ECO:0000256" key="2">
    <source>
        <dbReference type="ARBA" id="ARBA00007362"/>
    </source>
</evidence>
<dbReference type="RefSeq" id="WP_150040232.1">
    <property type="nucleotide sequence ID" value="NZ_OW485601.1"/>
</dbReference>
<dbReference type="Proteomes" id="UP000325255">
    <property type="component" value="Unassembled WGS sequence"/>
</dbReference>
<keyword evidence="9" id="KW-1185">Reference proteome</keyword>
<feature type="transmembrane region" description="Helical" evidence="6">
    <location>
        <begin position="132"/>
        <end position="152"/>
    </location>
</feature>
<proteinExistence type="inferred from homology"/>
<feature type="transmembrane region" description="Helical" evidence="6">
    <location>
        <begin position="43"/>
        <end position="64"/>
    </location>
</feature>
<evidence type="ECO:0000259" key="7">
    <source>
        <dbReference type="Pfam" id="PF00892"/>
    </source>
</evidence>
<organism evidence="8 9">
    <name type="scientific">Rhodovastum atsumiense</name>
    <dbReference type="NCBI Taxonomy" id="504468"/>
    <lineage>
        <taxon>Bacteria</taxon>
        <taxon>Pseudomonadati</taxon>
        <taxon>Pseudomonadota</taxon>
        <taxon>Alphaproteobacteria</taxon>
        <taxon>Acetobacterales</taxon>
        <taxon>Acetobacteraceae</taxon>
        <taxon>Rhodovastum</taxon>
    </lineage>
</organism>
<dbReference type="Pfam" id="PF00892">
    <property type="entry name" value="EamA"/>
    <property type="match status" value="2"/>
</dbReference>
<feature type="transmembrane region" description="Helical" evidence="6">
    <location>
        <begin position="223"/>
        <end position="242"/>
    </location>
</feature>
<dbReference type="InterPro" id="IPR000620">
    <property type="entry name" value="EamA_dom"/>
</dbReference>
<sequence>MTQTTQAPPRNLAAVAATGVAFSAIWSSAFVAGKFGLPYMDPLALLTVRFLMTGAILAALQWLLDRPFAMPGLLVRKALVLGLLNNAVYLGLSFEALQYMSPGLVVIVISSGPFLTTALAAAIGLERLTPWRLAGIMVGFAGILLIVATRPVGEASPLGLAMAACGTLSFAAGTVYYRAHLVAADPLLVNFLQSLSGGAALLVCVGLLVPLQAVQPAPALLGSLAYLTAVVSIGGMLLWFRLVRDAGPGVASSFHLLNPVFGVLLSWAAFGTPIRPSDWLGIGIVATGLLLVTQRAHPQPRGNRR</sequence>
<dbReference type="PANTHER" id="PTHR32322">
    <property type="entry name" value="INNER MEMBRANE TRANSPORTER"/>
    <property type="match status" value="1"/>
</dbReference>
<evidence type="ECO:0000256" key="3">
    <source>
        <dbReference type="ARBA" id="ARBA00022692"/>
    </source>
</evidence>
<feature type="transmembrane region" description="Helical" evidence="6">
    <location>
        <begin position="12"/>
        <end position="31"/>
    </location>
</feature>
<feature type="transmembrane region" description="Helical" evidence="6">
    <location>
        <begin position="254"/>
        <end position="273"/>
    </location>
</feature>
<keyword evidence="5 6" id="KW-0472">Membrane</keyword>
<comment type="subcellular location">
    <subcellularLocation>
        <location evidence="1">Membrane</location>
        <topology evidence="1">Multi-pass membrane protein</topology>
    </subcellularLocation>
</comment>
<protein>
    <submittedName>
        <fullName evidence="8">DMT family transporter</fullName>
    </submittedName>
</protein>
<feature type="transmembrane region" description="Helical" evidence="6">
    <location>
        <begin position="158"/>
        <end position="177"/>
    </location>
</feature>
<feature type="transmembrane region" description="Helical" evidence="6">
    <location>
        <begin position="73"/>
        <end position="92"/>
    </location>
</feature>
<evidence type="ECO:0000256" key="6">
    <source>
        <dbReference type="SAM" id="Phobius"/>
    </source>
</evidence>
<reference evidence="8 9" key="1">
    <citation type="submission" date="2019-09" db="EMBL/GenBank/DDBJ databases">
        <title>Genome sequence of Rhodovastum atsumiense, a diverse member of the Acetobacteraceae family of non-sulfur purple photosynthetic bacteria.</title>
        <authorList>
            <person name="Meyer T."/>
            <person name="Kyndt J."/>
        </authorList>
    </citation>
    <scope>NUCLEOTIDE SEQUENCE [LARGE SCALE GENOMIC DNA]</scope>
    <source>
        <strain evidence="8 9">DSM 21279</strain>
    </source>
</reference>
<dbReference type="PANTHER" id="PTHR32322:SF2">
    <property type="entry name" value="EAMA DOMAIN-CONTAINING PROTEIN"/>
    <property type="match status" value="1"/>
</dbReference>
<keyword evidence="3 6" id="KW-0812">Transmembrane</keyword>
<name>A0A5M6IXK7_9PROT</name>
<dbReference type="Gene3D" id="1.10.3730.20">
    <property type="match status" value="1"/>
</dbReference>
<feature type="transmembrane region" description="Helical" evidence="6">
    <location>
        <begin position="104"/>
        <end position="125"/>
    </location>
</feature>
<dbReference type="GO" id="GO:0016020">
    <property type="term" value="C:membrane"/>
    <property type="evidence" value="ECO:0007669"/>
    <property type="project" value="UniProtKB-SubCell"/>
</dbReference>
<dbReference type="InterPro" id="IPR050638">
    <property type="entry name" value="AA-Vitamin_Transporters"/>
</dbReference>
<comment type="similarity">
    <text evidence="2">Belongs to the EamA transporter family.</text>
</comment>
<dbReference type="AlphaFoldDB" id="A0A5M6IXK7"/>
<evidence type="ECO:0000256" key="1">
    <source>
        <dbReference type="ARBA" id="ARBA00004141"/>
    </source>
</evidence>
<evidence type="ECO:0000313" key="9">
    <source>
        <dbReference type="Proteomes" id="UP000325255"/>
    </source>
</evidence>
<feature type="transmembrane region" description="Helical" evidence="6">
    <location>
        <begin position="279"/>
        <end position="296"/>
    </location>
</feature>
<feature type="domain" description="EamA" evidence="7">
    <location>
        <begin position="158"/>
        <end position="293"/>
    </location>
</feature>
<comment type="caution">
    <text evidence="8">The sequence shown here is derived from an EMBL/GenBank/DDBJ whole genome shotgun (WGS) entry which is preliminary data.</text>
</comment>
<gene>
    <name evidence="8" type="ORF">F1189_08145</name>
</gene>
<dbReference type="EMBL" id="VWPK01000010">
    <property type="protein sequence ID" value="KAA5612699.1"/>
    <property type="molecule type" value="Genomic_DNA"/>
</dbReference>
<accession>A0A5M6IXK7</accession>
<dbReference type="OrthoDB" id="7274881at2"/>
<evidence type="ECO:0000256" key="4">
    <source>
        <dbReference type="ARBA" id="ARBA00022989"/>
    </source>
</evidence>
<evidence type="ECO:0000256" key="5">
    <source>
        <dbReference type="ARBA" id="ARBA00023136"/>
    </source>
</evidence>
<feature type="transmembrane region" description="Helical" evidence="6">
    <location>
        <begin position="189"/>
        <end position="211"/>
    </location>
</feature>
<dbReference type="SUPFAM" id="SSF103481">
    <property type="entry name" value="Multidrug resistance efflux transporter EmrE"/>
    <property type="match status" value="2"/>
</dbReference>
<dbReference type="InterPro" id="IPR037185">
    <property type="entry name" value="EmrE-like"/>
</dbReference>
<evidence type="ECO:0000313" key="8">
    <source>
        <dbReference type="EMBL" id="KAA5612699.1"/>
    </source>
</evidence>
<feature type="domain" description="EamA" evidence="7">
    <location>
        <begin position="19"/>
        <end position="147"/>
    </location>
</feature>